<dbReference type="InterPro" id="IPR024169">
    <property type="entry name" value="SP_NH2Trfase/AEP_transaminase"/>
</dbReference>
<gene>
    <name evidence="9" type="ORF">Pla133_34210</name>
</gene>
<dbReference type="KEGG" id="pbap:Pla133_34210"/>
<dbReference type="AlphaFoldDB" id="A0A518BMX5"/>
<dbReference type="GO" id="GO:0004760">
    <property type="term" value="F:L-serine-pyruvate transaminase activity"/>
    <property type="evidence" value="ECO:0007669"/>
    <property type="project" value="TreeGrafter"/>
</dbReference>
<name>A0A518BMX5_9BACT</name>
<dbReference type="PANTHER" id="PTHR21152:SF40">
    <property type="entry name" value="ALANINE--GLYOXYLATE AMINOTRANSFERASE"/>
    <property type="match status" value="1"/>
</dbReference>
<sequence length="378" mass="40648">MTTTSLWIPGPTEVRPELLAECARPMIGHRFPEMTELLERIDPGLRLAFGLEADSSAHVAVHSCTASGLMESVLRGVTGRVLSLVNGSFSKRFAEVAESLGLEVVRLQRELGQAFSTEDVAVALRDQGPFEVVTACASETATGTATLPSRIAAALVEHPDTMLFVDCVTWLAGAPIDLDANRIDAAIAGTQKALALPPGLGLMAVSDRFLERARKAPRRGWFLDPVKLVECHAAKKPPMTPTISLHYALARQLEEISSGDLEARLSDRPHPGPGAAAWAARFARHARMRDRTIAWATERGLHHTCAREDVSPTVSSIDAGGRDVPAFLAHMREEGFRMGGGYGDLKQTAFRIGHMGDHTEAELEQLLAAADRGLGSTA</sequence>
<dbReference type="SUPFAM" id="SSF53383">
    <property type="entry name" value="PLP-dependent transferases"/>
    <property type="match status" value="1"/>
</dbReference>
<dbReference type="PANTHER" id="PTHR21152">
    <property type="entry name" value="AMINOTRANSFERASE CLASS V"/>
    <property type="match status" value="1"/>
</dbReference>
<dbReference type="Gene3D" id="3.90.1150.10">
    <property type="entry name" value="Aspartate Aminotransferase, domain 1"/>
    <property type="match status" value="1"/>
</dbReference>
<dbReference type="Proteomes" id="UP000316921">
    <property type="component" value="Chromosome"/>
</dbReference>
<proteinExistence type="inferred from homology"/>
<evidence type="ECO:0000259" key="8">
    <source>
        <dbReference type="Pfam" id="PF00266"/>
    </source>
</evidence>
<feature type="modified residue" description="N6-(pyridoxal phosphate)lysine" evidence="5">
    <location>
        <position position="192"/>
    </location>
</feature>
<dbReference type="InterPro" id="IPR015422">
    <property type="entry name" value="PyrdxlP-dep_Trfase_small"/>
</dbReference>
<evidence type="ECO:0000256" key="3">
    <source>
        <dbReference type="ARBA" id="ARBA00022898"/>
    </source>
</evidence>
<keyword evidence="9" id="KW-0560">Oxidoreductase</keyword>
<dbReference type="GO" id="GO:0019265">
    <property type="term" value="P:glycine biosynthetic process, by transamination of glyoxylate"/>
    <property type="evidence" value="ECO:0007669"/>
    <property type="project" value="TreeGrafter"/>
</dbReference>
<dbReference type="InterPro" id="IPR000192">
    <property type="entry name" value="Aminotrans_V_dom"/>
</dbReference>
<feature type="domain" description="Aminotransferase class V" evidence="8">
    <location>
        <begin position="94"/>
        <end position="263"/>
    </location>
</feature>
<evidence type="ECO:0000256" key="6">
    <source>
        <dbReference type="RuleBase" id="RU004075"/>
    </source>
</evidence>
<evidence type="ECO:0000313" key="9">
    <source>
        <dbReference type="EMBL" id="QDU68325.1"/>
    </source>
</evidence>
<dbReference type="InterPro" id="IPR020578">
    <property type="entry name" value="Aminotrans_V_PyrdxlP_BS"/>
</dbReference>
<feature type="binding site" evidence="4">
    <location>
        <position position="351"/>
    </location>
    <ligand>
        <name>substrate</name>
    </ligand>
</feature>
<protein>
    <submittedName>
        <fullName evidence="9">Soluble hydrogenase 42 kDa subunit</fullName>
        <ecNumber evidence="9">1.12.-.-</ecNumber>
    </submittedName>
</protein>
<dbReference type="GO" id="GO:0016491">
    <property type="term" value="F:oxidoreductase activity"/>
    <property type="evidence" value="ECO:0007669"/>
    <property type="project" value="UniProtKB-KW"/>
</dbReference>
<organism evidence="9 10">
    <name type="scientific">Engelhardtia mirabilis</name>
    <dbReference type="NCBI Taxonomy" id="2528011"/>
    <lineage>
        <taxon>Bacteria</taxon>
        <taxon>Pseudomonadati</taxon>
        <taxon>Planctomycetota</taxon>
        <taxon>Planctomycetia</taxon>
        <taxon>Planctomycetia incertae sedis</taxon>
        <taxon>Engelhardtia</taxon>
    </lineage>
</organism>
<dbReference type="EMBL" id="CP036287">
    <property type="protein sequence ID" value="QDU68325.1"/>
    <property type="molecule type" value="Genomic_DNA"/>
</dbReference>
<dbReference type="InterPro" id="IPR015424">
    <property type="entry name" value="PyrdxlP-dep_Trfase"/>
</dbReference>
<dbReference type="Gene3D" id="3.40.640.10">
    <property type="entry name" value="Type I PLP-dependent aspartate aminotransferase-like (Major domain)"/>
    <property type="match status" value="1"/>
</dbReference>
<comment type="similarity">
    <text evidence="2 6">Belongs to the class-V pyridoxal-phosphate-dependent aminotransferase family.</text>
</comment>
<dbReference type="InterPro" id="IPR015421">
    <property type="entry name" value="PyrdxlP-dep_Trfase_major"/>
</dbReference>
<dbReference type="RefSeq" id="WP_145067240.1">
    <property type="nucleotide sequence ID" value="NZ_CP036287.1"/>
</dbReference>
<dbReference type="Pfam" id="PF00266">
    <property type="entry name" value="Aminotran_5"/>
    <property type="match status" value="1"/>
</dbReference>
<comment type="cofactor">
    <cofactor evidence="1 5 7">
        <name>pyridoxal 5'-phosphate</name>
        <dbReference type="ChEBI" id="CHEBI:597326"/>
    </cofactor>
</comment>
<evidence type="ECO:0000256" key="1">
    <source>
        <dbReference type="ARBA" id="ARBA00001933"/>
    </source>
</evidence>
<keyword evidence="3 5" id="KW-0663">Pyridoxal phosphate</keyword>
<dbReference type="PIRSF" id="PIRSF000524">
    <property type="entry name" value="SPT"/>
    <property type="match status" value="1"/>
</dbReference>
<dbReference type="GO" id="GO:0008453">
    <property type="term" value="F:alanine-glyoxylate transaminase activity"/>
    <property type="evidence" value="ECO:0007669"/>
    <property type="project" value="TreeGrafter"/>
</dbReference>
<evidence type="ECO:0000256" key="5">
    <source>
        <dbReference type="PIRSR" id="PIRSR000524-50"/>
    </source>
</evidence>
<dbReference type="EC" id="1.12.-.-" evidence="9"/>
<evidence type="ECO:0000313" key="10">
    <source>
        <dbReference type="Proteomes" id="UP000316921"/>
    </source>
</evidence>
<accession>A0A518BMX5</accession>
<reference evidence="9 10" key="1">
    <citation type="submission" date="2019-02" db="EMBL/GenBank/DDBJ databases">
        <title>Deep-cultivation of Planctomycetes and their phenomic and genomic characterization uncovers novel biology.</title>
        <authorList>
            <person name="Wiegand S."/>
            <person name="Jogler M."/>
            <person name="Boedeker C."/>
            <person name="Pinto D."/>
            <person name="Vollmers J."/>
            <person name="Rivas-Marin E."/>
            <person name="Kohn T."/>
            <person name="Peeters S.H."/>
            <person name="Heuer A."/>
            <person name="Rast P."/>
            <person name="Oberbeckmann S."/>
            <person name="Bunk B."/>
            <person name="Jeske O."/>
            <person name="Meyerdierks A."/>
            <person name="Storesund J.E."/>
            <person name="Kallscheuer N."/>
            <person name="Luecker S."/>
            <person name="Lage O.M."/>
            <person name="Pohl T."/>
            <person name="Merkel B.J."/>
            <person name="Hornburger P."/>
            <person name="Mueller R.-W."/>
            <person name="Bruemmer F."/>
            <person name="Labrenz M."/>
            <person name="Spormann A.M."/>
            <person name="Op den Camp H."/>
            <person name="Overmann J."/>
            <person name="Amann R."/>
            <person name="Jetten M.S.M."/>
            <person name="Mascher T."/>
            <person name="Medema M.H."/>
            <person name="Devos D.P."/>
            <person name="Kaster A.-K."/>
            <person name="Ovreas L."/>
            <person name="Rohde M."/>
            <person name="Galperin M.Y."/>
            <person name="Jogler C."/>
        </authorList>
    </citation>
    <scope>NUCLEOTIDE SEQUENCE [LARGE SCALE GENOMIC DNA]</scope>
    <source>
        <strain evidence="9 10">Pla133</strain>
    </source>
</reference>
<evidence type="ECO:0000256" key="4">
    <source>
        <dbReference type="PIRSR" id="PIRSR000524-1"/>
    </source>
</evidence>
<evidence type="ECO:0000256" key="2">
    <source>
        <dbReference type="ARBA" id="ARBA00009236"/>
    </source>
</evidence>
<evidence type="ECO:0000256" key="7">
    <source>
        <dbReference type="RuleBase" id="RU004504"/>
    </source>
</evidence>
<keyword evidence="10" id="KW-1185">Reference proteome</keyword>
<dbReference type="PROSITE" id="PS00595">
    <property type="entry name" value="AA_TRANSFER_CLASS_5"/>
    <property type="match status" value="1"/>
</dbReference>